<gene>
    <name evidence="1" type="ORF">LX95_01549</name>
</gene>
<dbReference type="AlphaFoldDB" id="A0A2W7I123"/>
<organism evidence="1 2">
    <name type="scientific">Mesonia algae</name>
    <dbReference type="NCBI Taxonomy" id="213248"/>
    <lineage>
        <taxon>Bacteria</taxon>
        <taxon>Pseudomonadati</taxon>
        <taxon>Bacteroidota</taxon>
        <taxon>Flavobacteriia</taxon>
        <taxon>Flavobacteriales</taxon>
        <taxon>Flavobacteriaceae</taxon>
        <taxon>Mesonia</taxon>
    </lineage>
</organism>
<evidence type="ECO:0000313" key="2">
    <source>
        <dbReference type="Proteomes" id="UP000249542"/>
    </source>
</evidence>
<accession>A0A2W7I123</accession>
<comment type="caution">
    <text evidence="1">The sequence shown here is derived from an EMBL/GenBank/DDBJ whole genome shotgun (WGS) entry which is preliminary data.</text>
</comment>
<reference evidence="1 2" key="1">
    <citation type="submission" date="2018-06" db="EMBL/GenBank/DDBJ databases">
        <title>Genomic Encyclopedia of Archaeal and Bacterial Type Strains, Phase II (KMG-II): from individual species to whole genera.</title>
        <authorList>
            <person name="Goeker M."/>
        </authorList>
    </citation>
    <scope>NUCLEOTIDE SEQUENCE [LARGE SCALE GENOMIC DNA]</scope>
    <source>
        <strain evidence="1 2">DSM 15361</strain>
    </source>
</reference>
<protein>
    <submittedName>
        <fullName evidence="1">Uncharacterized protein</fullName>
    </submittedName>
</protein>
<name>A0A2W7I123_9FLAO</name>
<keyword evidence="2" id="KW-1185">Reference proteome</keyword>
<dbReference type="Proteomes" id="UP000249542">
    <property type="component" value="Unassembled WGS sequence"/>
</dbReference>
<proteinExistence type="predicted"/>
<dbReference type="EMBL" id="QKYV01000004">
    <property type="protein sequence ID" value="PZW40486.1"/>
    <property type="molecule type" value="Genomic_DNA"/>
</dbReference>
<evidence type="ECO:0000313" key="1">
    <source>
        <dbReference type="EMBL" id="PZW40486.1"/>
    </source>
</evidence>
<sequence length="99" mass="12072">MRPGNLIELTGLNVDWEEIDTMMLYACFSLLERFVQEEMHLTDWEVSVKQQQIKKEIDDLSAWWNQRKLAHQDLEEEEQQQEDTEMLLRLIQIRTYLWS</sequence>
<dbReference type="RefSeq" id="WP_111540871.1">
    <property type="nucleotide sequence ID" value="NZ_QKYV01000004.1"/>
</dbReference>